<dbReference type="EMBL" id="JACOGA010000036">
    <property type="protein sequence ID" value="MBC3876113.1"/>
    <property type="molecule type" value="Genomic_DNA"/>
</dbReference>
<evidence type="ECO:0008006" key="4">
    <source>
        <dbReference type="Google" id="ProtNLM"/>
    </source>
</evidence>
<dbReference type="Proteomes" id="UP000624279">
    <property type="component" value="Unassembled WGS sequence"/>
</dbReference>
<organism evidence="2 3">
    <name type="scientific">Undibacterium flavidum</name>
    <dbReference type="NCBI Taxonomy" id="2762297"/>
    <lineage>
        <taxon>Bacteria</taxon>
        <taxon>Pseudomonadati</taxon>
        <taxon>Pseudomonadota</taxon>
        <taxon>Betaproteobacteria</taxon>
        <taxon>Burkholderiales</taxon>
        <taxon>Oxalobacteraceae</taxon>
        <taxon>Undibacterium</taxon>
    </lineage>
</organism>
<comment type="caution">
    <text evidence="2">The sequence shown here is derived from an EMBL/GenBank/DDBJ whole genome shotgun (WGS) entry which is preliminary data.</text>
</comment>
<sequence>MKAITICILAFSIVSYSYADENTPSNYEKNKLPTANEPSFNVVLGVSLESILGFEYQKENHVIGLGLPGAVSYKWFKNPYGDSIYFGAYAGKFSNPENNEVRDGVFYKNYRTSFVGAGIGYRWQWPSGFNVTTSIALNSSKIEYSNPNSSKIKNKSVLGPLPGIIIGYKF</sequence>
<proteinExistence type="predicted"/>
<evidence type="ECO:0000313" key="3">
    <source>
        <dbReference type="Proteomes" id="UP000624279"/>
    </source>
</evidence>
<reference evidence="2 3" key="1">
    <citation type="submission" date="2020-08" db="EMBL/GenBank/DDBJ databases">
        <title>Novel species isolated from subtropical streams in China.</title>
        <authorList>
            <person name="Lu H."/>
        </authorList>
    </citation>
    <scope>NUCLEOTIDE SEQUENCE [LARGE SCALE GENOMIC DNA]</scope>
    <source>
        <strain evidence="2 3">LX15W</strain>
    </source>
</reference>
<evidence type="ECO:0000256" key="1">
    <source>
        <dbReference type="SAM" id="SignalP"/>
    </source>
</evidence>
<dbReference type="RefSeq" id="WP_186944236.1">
    <property type="nucleotide sequence ID" value="NZ_JACOGA010000036.1"/>
</dbReference>
<protein>
    <recommendedName>
        <fullName evidence="4">DUF3575 domain-containing protein</fullName>
    </recommendedName>
</protein>
<feature type="signal peptide" evidence="1">
    <location>
        <begin position="1"/>
        <end position="19"/>
    </location>
</feature>
<evidence type="ECO:0000313" key="2">
    <source>
        <dbReference type="EMBL" id="MBC3876113.1"/>
    </source>
</evidence>
<keyword evidence="1" id="KW-0732">Signal</keyword>
<accession>A0ABR6YHV5</accession>
<feature type="chain" id="PRO_5046659820" description="DUF3575 domain-containing protein" evidence="1">
    <location>
        <begin position="20"/>
        <end position="170"/>
    </location>
</feature>
<gene>
    <name evidence="2" type="ORF">H8K55_21175</name>
</gene>
<name>A0ABR6YHV5_9BURK</name>
<keyword evidence="3" id="KW-1185">Reference proteome</keyword>